<reference evidence="1" key="1">
    <citation type="submission" date="2014-09" db="EMBL/GenBank/DDBJ databases">
        <authorList>
            <person name="Magalhaes I.L.F."/>
            <person name="Oliveira U."/>
            <person name="Santos F.R."/>
            <person name="Vidigal T.H.D.A."/>
            <person name="Brescovit A.D."/>
            <person name="Santos A.J."/>
        </authorList>
    </citation>
    <scope>NUCLEOTIDE SEQUENCE</scope>
    <source>
        <tissue evidence="1">Shoot tissue taken approximately 20 cm above the soil surface</tissue>
    </source>
</reference>
<sequence>MPHWPRREDLQRGGPGRQISCRLCLLVALDHAGIHAGAGAAMDECLLQLAEVGSDCGRRLEVQETRRRCSSSMGLDPIRERLVERQCCSLVCTRHPPRTPLAVHHGC</sequence>
<organism evidence="1">
    <name type="scientific">Arundo donax</name>
    <name type="common">Giant reed</name>
    <name type="synonym">Donax arundinaceus</name>
    <dbReference type="NCBI Taxonomy" id="35708"/>
    <lineage>
        <taxon>Eukaryota</taxon>
        <taxon>Viridiplantae</taxon>
        <taxon>Streptophyta</taxon>
        <taxon>Embryophyta</taxon>
        <taxon>Tracheophyta</taxon>
        <taxon>Spermatophyta</taxon>
        <taxon>Magnoliopsida</taxon>
        <taxon>Liliopsida</taxon>
        <taxon>Poales</taxon>
        <taxon>Poaceae</taxon>
        <taxon>PACMAD clade</taxon>
        <taxon>Arundinoideae</taxon>
        <taxon>Arundineae</taxon>
        <taxon>Arundo</taxon>
    </lineage>
</organism>
<name>A0A0A9F2A6_ARUDO</name>
<accession>A0A0A9F2A6</accession>
<dbReference type="AlphaFoldDB" id="A0A0A9F2A6"/>
<dbReference type="EMBL" id="GBRH01190786">
    <property type="protein sequence ID" value="JAE07110.1"/>
    <property type="molecule type" value="Transcribed_RNA"/>
</dbReference>
<reference evidence="1" key="2">
    <citation type="journal article" date="2015" name="Data Brief">
        <title>Shoot transcriptome of the giant reed, Arundo donax.</title>
        <authorList>
            <person name="Barrero R.A."/>
            <person name="Guerrero F.D."/>
            <person name="Moolhuijzen P."/>
            <person name="Goolsby J.A."/>
            <person name="Tidwell J."/>
            <person name="Bellgard S.E."/>
            <person name="Bellgard M.I."/>
        </authorList>
    </citation>
    <scope>NUCLEOTIDE SEQUENCE</scope>
    <source>
        <tissue evidence="1">Shoot tissue taken approximately 20 cm above the soil surface</tissue>
    </source>
</reference>
<proteinExistence type="predicted"/>
<evidence type="ECO:0000313" key="1">
    <source>
        <dbReference type="EMBL" id="JAE07110.1"/>
    </source>
</evidence>
<protein>
    <submittedName>
        <fullName evidence="1">Uncharacterized protein</fullName>
    </submittedName>
</protein>